<protein>
    <submittedName>
        <fullName evidence="1">Uncharacterized protein</fullName>
    </submittedName>
</protein>
<organism evidence="1 2">
    <name type="scientific">Batillaria attramentaria</name>
    <dbReference type="NCBI Taxonomy" id="370345"/>
    <lineage>
        <taxon>Eukaryota</taxon>
        <taxon>Metazoa</taxon>
        <taxon>Spiralia</taxon>
        <taxon>Lophotrochozoa</taxon>
        <taxon>Mollusca</taxon>
        <taxon>Gastropoda</taxon>
        <taxon>Caenogastropoda</taxon>
        <taxon>Sorbeoconcha</taxon>
        <taxon>Cerithioidea</taxon>
        <taxon>Batillariidae</taxon>
        <taxon>Batillaria</taxon>
    </lineage>
</organism>
<dbReference type="EMBL" id="JACVVK020000003">
    <property type="protein sequence ID" value="KAK7508014.1"/>
    <property type="molecule type" value="Genomic_DNA"/>
</dbReference>
<keyword evidence="2" id="KW-1185">Reference proteome</keyword>
<dbReference type="Proteomes" id="UP001519460">
    <property type="component" value="Unassembled WGS sequence"/>
</dbReference>
<dbReference type="AlphaFoldDB" id="A0ABD0M984"/>
<name>A0ABD0M984_9CAEN</name>
<reference evidence="1 2" key="1">
    <citation type="journal article" date="2023" name="Sci. Data">
        <title>Genome assembly of the Korean intertidal mud-creeper Batillaria attramentaria.</title>
        <authorList>
            <person name="Patra A.K."/>
            <person name="Ho P.T."/>
            <person name="Jun S."/>
            <person name="Lee S.J."/>
            <person name="Kim Y."/>
            <person name="Won Y.J."/>
        </authorList>
    </citation>
    <scope>NUCLEOTIDE SEQUENCE [LARGE SCALE GENOMIC DNA]</scope>
    <source>
        <strain evidence="1">Wonlab-2016</strain>
    </source>
</reference>
<proteinExistence type="predicted"/>
<accession>A0ABD0M984</accession>
<sequence>MSTGYLPVISASDYEAETRGDLLVKAVHVLSKSRQQRVPLSLSPVLDMSWNMPYLVPPPYEALITGGGQVVARHSLPPPPVWNAMSQQDLTALYSGPRDMARQATKKGPGGGGFCFSPRLI</sequence>
<evidence type="ECO:0000313" key="2">
    <source>
        <dbReference type="Proteomes" id="UP001519460"/>
    </source>
</evidence>
<comment type="caution">
    <text evidence="1">The sequence shown here is derived from an EMBL/GenBank/DDBJ whole genome shotgun (WGS) entry which is preliminary data.</text>
</comment>
<evidence type="ECO:0000313" key="1">
    <source>
        <dbReference type="EMBL" id="KAK7508014.1"/>
    </source>
</evidence>
<gene>
    <name evidence="1" type="ORF">BaRGS_00000979</name>
</gene>